<keyword evidence="2" id="KW-1185">Reference proteome</keyword>
<gene>
    <name evidence="1" type="ORF">SAMN05443668_101888</name>
</gene>
<accession>A0A1M7JS55</accession>
<name>A0A1M7JS55_9ACTN</name>
<evidence type="ECO:0008006" key="3">
    <source>
        <dbReference type="Google" id="ProtNLM"/>
    </source>
</evidence>
<protein>
    <recommendedName>
        <fullName evidence="3">MazG nucleotide pyrophosphohydrolase domain-containing protein</fullName>
    </recommendedName>
</protein>
<proteinExistence type="predicted"/>
<dbReference type="AlphaFoldDB" id="A0A1M7JS55"/>
<dbReference type="Proteomes" id="UP000184440">
    <property type="component" value="Unassembled WGS sequence"/>
</dbReference>
<sequence length="97" mass="10853">MWPPVFIEEVDAVLDAYQHEVGRQSPSDDGAIWNAVERAVRALNAVDLEHARIETGEREELAEYFGAVLTAAGVDLGTLTARRGLHPLELTDPWRDW</sequence>
<organism evidence="1 2">
    <name type="scientific">Cryptosporangium aurantiacum</name>
    <dbReference type="NCBI Taxonomy" id="134849"/>
    <lineage>
        <taxon>Bacteria</taxon>
        <taxon>Bacillati</taxon>
        <taxon>Actinomycetota</taxon>
        <taxon>Actinomycetes</taxon>
        <taxon>Cryptosporangiales</taxon>
        <taxon>Cryptosporangiaceae</taxon>
        <taxon>Cryptosporangium</taxon>
    </lineage>
</organism>
<evidence type="ECO:0000313" key="1">
    <source>
        <dbReference type="EMBL" id="SHM55751.1"/>
    </source>
</evidence>
<evidence type="ECO:0000313" key="2">
    <source>
        <dbReference type="Proteomes" id="UP000184440"/>
    </source>
</evidence>
<dbReference type="EMBL" id="FRCS01000001">
    <property type="protein sequence ID" value="SHM55751.1"/>
    <property type="molecule type" value="Genomic_DNA"/>
</dbReference>
<dbReference type="STRING" id="134849.SAMN05443668_101888"/>
<reference evidence="1 2" key="1">
    <citation type="submission" date="2016-11" db="EMBL/GenBank/DDBJ databases">
        <authorList>
            <person name="Jaros S."/>
            <person name="Januszkiewicz K."/>
            <person name="Wedrychowicz H."/>
        </authorList>
    </citation>
    <scope>NUCLEOTIDE SEQUENCE [LARGE SCALE GENOMIC DNA]</scope>
    <source>
        <strain evidence="1 2">DSM 46144</strain>
    </source>
</reference>